<keyword evidence="2" id="KW-1185">Reference proteome</keyword>
<evidence type="ECO:0000313" key="1">
    <source>
        <dbReference type="EMBL" id="MFI9123871.1"/>
    </source>
</evidence>
<dbReference type="EMBL" id="JBITYT010000023">
    <property type="protein sequence ID" value="MFI9123871.1"/>
    <property type="molecule type" value="Genomic_DNA"/>
</dbReference>
<reference evidence="1 2" key="1">
    <citation type="submission" date="2024-10" db="EMBL/GenBank/DDBJ databases">
        <title>The Natural Products Discovery Center: Release of the First 8490 Sequenced Strains for Exploring Actinobacteria Biosynthetic Diversity.</title>
        <authorList>
            <person name="Kalkreuter E."/>
            <person name="Kautsar S.A."/>
            <person name="Yang D."/>
            <person name="Bader C.D."/>
            <person name="Teijaro C.N."/>
            <person name="Fluegel L."/>
            <person name="Davis C.M."/>
            <person name="Simpson J.R."/>
            <person name="Lauterbach L."/>
            <person name="Steele A.D."/>
            <person name="Gui C."/>
            <person name="Meng S."/>
            <person name="Li G."/>
            <person name="Viehrig K."/>
            <person name="Ye F."/>
            <person name="Su P."/>
            <person name="Kiefer A.F."/>
            <person name="Nichols A."/>
            <person name="Cepeda A.J."/>
            <person name="Yan W."/>
            <person name="Fan B."/>
            <person name="Jiang Y."/>
            <person name="Adhikari A."/>
            <person name="Zheng C.-J."/>
            <person name="Schuster L."/>
            <person name="Cowan T.M."/>
            <person name="Smanski M.J."/>
            <person name="Chevrette M.G."/>
            <person name="De Carvalho L.P.S."/>
            <person name="Shen B."/>
        </authorList>
    </citation>
    <scope>NUCLEOTIDE SEQUENCE [LARGE SCALE GENOMIC DNA]</scope>
    <source>
        <strain evidence="1 2">NPDC053346</strain>
    </source>
</reference>
<proteinExistence type="predicted"/>
<comment type="caution">
    <text evidence="1">The sequence shown here is derived from an EMBL/GenBank/DDBJ whole genome shotgun (WGS) entry which is preliminary data.</text>
</comment>
<sequence>MHRILQSLKDAPLRAYVTLQVFASQEPVRLRAALTSVALMGALFVPALADDDVAEKVGVVGAIVLPILVGESTRRKVTPADE</sequence>
<dbReference type="Proteomes" id="UP001614391">
    <property type="component" value="Unassembled WGS sequence"/>
</dbReference>
<accession>A0ABW8D4E0</accession>
<evidence type="ECO:0000313" key="2">
    <source>
        <dbReference type="Proteomes" id="UP001614391"/>
    </source>
</evidence>
<gene>
    <name evidence="1" type="ORF">ACIGW0_31520</name>
</gene>
<organism evidence="1 2">
    <name type="scientific">Streptomyces bikiniensis</name>
    <dbReference type="NCBI Taxonomy" id="1896"/>
    <lineage>
        <taxon>Bacteria</taxon>
        <taxon>Bacillati</taxon>
        <taxon>Actinomycetota</taxon>
        <taxon>Actinomycetes</taxon>
        <taxon>Kitasatosporales</taxon>
        <taxon>Streptomycetaceae</taxon>
        <taxon>Streptomyces</taxon>
    </lineage>
</organism>
<name>A0ABW8D4E0_STRBI</name>
<evidence type="ECO:0008006" key="3">
    <source>
        <dbReference type="Google" id="ProtNLM"/>
    </source>
</evidence>
<protein>
    <recommendedName>
        <fullName evidence="3">Holin</fullName>
    </recommendedName>
</protein>
<dbReference type="RefSeq" id="WP_399621695.1">
    <property type="nucleotide sequence ID" value="NZ_JBITYT010000023.1"/>
</dbReference>